<name>A0A7R8VQK0_TIMDO</name>
<dbReference type="PANTHER" id="PTHR24112:SF66">
    <property type="entry name" value="LEUCINE-RICH REPEAT, ISOFORM F"/>
    <property type="match status" value="1"/>
</dbReference>
<feature type="domain" description="CARMIL C-terminal" evidence="2">
    <location>
        <begin position="149"/>
        <end position="320"/>
    </location>
</feature>
<dbReference type="InterPro" id="IPR031943">
    <property type="entry name" value="CARMIL_C"/>
</dbReference>
<accession>A0A7R8VQK0</accession>
<evidence type="ECO:0000259" key="2">
    <source>
        <dbReference type="Pfam" id="PF16000"/>
    </source>
</evidence>
<dbReference type="InterPro" id="IPR051279">
    <property type="entry name" value="PP1-Reg/Actin-Interact_Protein"/>
</dbReference>
<proteinExistence type="predicted"/>
<evidence type="ECO:0000256" key="1">
    <source>
        <dbReference type="SAM" id="MobiDB-lite"/>
    </source>
</evidence>
<dbReference type="AlphaFoldDB" id="A0A7R8VQK0"/>
<dbReference type="GO" id="GO:0005886">
    <property type="term" value="C:plasma membrane"/>
    <property type="evidence" value="ECO:0007669"/>
    <property type="project" value="TreeGrafter"/>
</dbReference>
<dbReference type="PANTHER" id="PTHR24112">
    <property type="entry name" value="LEUCINE-RICH REPEAT, ISOFORM F-RELATED"/>
    <property type="match status" value="1"/>
</dbReference>
<dbReference type="GO" id="GO:0016477">
    <property type="term" value="P:cell migration"/>
    <property type="evidence" value="ECO:0007669"/>
    <property type="project" value="TreeGrafter"/>
</dbReference>
<feature type="region of interest" description="Disordered" evidence="1">
    <location>
        <begin position="234"/>
        <end position="295"/>
    </location>
</feature>
<protein>
    <recommendedName>
        <fullName evidence="2">CARMIL C-terminal domain-containing protein</fullName>
    </recommendedName>
</protein>
<dbReference type="GO" id="GO:0034315">
    <property type="term" value="P:regulation of Arp2/3 complex-mediated actin nucleation"/>
    <property type="evidence" value="ECO:0007669"/>
    <property type="project" value="TreeGrafter"/>
</dbReference>
<reference evidence="3" key="1">
    <citation type="submission" date="2020-11" db="EMBL/GenBank/DDBJ databases">
        <authorList>
            <person name="Tran Van P."/>
        </authorList>
    </citation>
    <scope>NUCLEOTIDE SEQUENCE</scope>
</reference>
<gene>
    <name evidence="3" type="ORF">TDIB3V08_LOCUS9126</name>
</gene>
<evidence type="ECO:0000313" key="3">
    <source>
        <dbReference type="EMBL" id="CAD7202949.1"/>
    </source>
</evidence>
<dbReference type="GO" id="GO:0030027">
    <property type="term" value="C:lamellipodium"/>
    <property type="evidence" value="ECO:0007669"/>
    <property type="project" value="TreeGrafter"/>
</dbReference>
<dbReference type="EMBL" id="OA569979">
    <property type="protein sequence ID" value="CAD7202949.1"/>
    <property type="molecule type" value="Genomic_DNA"/>
</dbReference>
<organism evidence="3">
    <name type="scientific">Timema douglasi</name>
    <name type="common">Walking stick</name>
    <dbReference type="NCBI Taxonomy" id="61478"/>
    <lineage>
        <taxon>Eukaryota</taxon>
        <taxon>Metazoa</taxon>
        <taxon>Ecdysozoa</taxon>
        <taxon>Arthropoda</taxon>
        <taxon>Hexapoda</taxon>
        <taxon>Insecta</taxon>
        <taxon>Pterygota</taxon>
        <taxon>Neoptera</taxon>
        <taxon>Polyneoptera</taxon>
        <taxon>Phasmatodea</taxon>
        <taxon>Timematodea</taxon>
        <taxon>Timematoidea</taxon>
        <taxon>Timematidae</taxon>
        <taxon>Timema</taxon>
    </lineage>
</organism>
<sequence length="339" mass="37702">MPFPVHDVMPCMKTSAERTDTVMRKIQDLLHRNVTPKKYSQGQAFRLQQGFLLSSTQQMVDRLVVQTQDTIRSLAQESTDSNNEINLATGLIQDADNSKQLLPRLQEVAQRREESGNPIEVKLRQMSDELHAVVVGYLQGTLESMMKCAEDQCPHVLANGRVQQEIRLACKEKNFLSSDFVRFCVAEQAGTDIMNKVNELNLAVAAHVSDRTTDEVIETLSRSYKALVGDMSKKRSSTPDVLRSRSRVSSDSSRNDPNDTYSMADTISQQSDQSPLATPHLSSKRKSLHGRKLRPKSVVDTIDGLSADDIPDLLPSLPKSAEEVSCELSVSTKEVMGLL</sequence>
<feature type="compositionally biased region" description="Basic residues" evidence="1">
    <location>
        <begin position="282"/>
        <end position="295"/>
    </location>
</feature>
<feature type="compositionally biased region" description="Polar residues" evidence="1">
    <location>
        <begin position="260"/>
        <end position="276"/>
    </location>
</feature>
<dbReference type="Pfam" id="PF16000">
    <property type="entry name" value="CARMIL_C"/>
    <property type="match status" value="1"/>
</dbReference>